<dbReference type="InterPro" id="IPR011008">
    <property type="entry name" value="Dimeric_a/b-barrel"/>
</dbReference>
<dbReference type="PROSITE" id="PS51502">
    <property type="entry name" value="S_R_A_B_BARREL"/>
    <property type="match status" value="1"/>
</dbReference>
<feature type="domain" description="Stress-response A/B barrel" evidence="1">
    <location>
        <begin position="1"/>
        <end position="94"/>
    </location>
</feature>
<dbReference type="EMBL" id="JAWRVE010000178">
    <property type="protein sequence ID" value="KAL1851016.1"/>
    <property type="molecule type" value="Genomic_DNA"/>
</dbReference>
<dbReference type="Proteomes" id="UP001583177">
    <property type="component" value="Unassembled WGS sequence"/>
</dbReference>
<sequence length="105" mass="11698">MFKLEGAENQAKLLAAYEKLAQEQKRDGKPYIAFLSAGVAHDDPRSKGYTIVAQSSFYSLDDMKYYDETDPSHQELKKTAKEAGLAEPPLTVYVDATPVIDLKRA</sequence>
<dbReference type="SUPFAM" id="SSF54909">
    <property type="entry name" value="Dimeric alpha+beta barrel"/>
    <property type="match status" value="1"/>
</dbReference>
<dbReference type="Gene3D" id="3.30.70.100">
    <property type="match status" value="1"/>
</dbReference>
<evidence type="ECO:0000313" key="3">
    <source>
        <dbReference type="Proteomes" id="UP001583177"/>
    </source>
</evidence>
<name>A0ABR3W1S0_9PEZI</name>
<evidence type="ECO:0000313" key="2">
    <source>
        <dbReference type="EMBL" id="KAL1851016.1"/>
    </source>
</evidence>
<gene>
    <name evidence="2" type="ORF">Daus18300_012685</name>
</gene>
<protein>
    <recommendedName>
        <fullName evidence="1">Stress-response A/B barrel domain-containing protein</fullName>
    </recommendedName>
</protein>
<dbReference type="InterPro" id="IPR013097">
    <property type="entry name" value="Dabb"/>
</dbReference>
<dbReference type="Pfam" id="PF07876">
    <property type="entry name" value="Dabb"/>
    <property type="match status" value="1"/>
</dbReference>
<keyword evidence="3" id="KW-1185">Reference proteome</keyword>
<evidence type="ECO:0000259" key="1">
    <source>
        <dbReference type="PROSITE" id="PS51502"/>
    </source>
</evidence>
<comment type="caution">
    <text evidence="2">The sequence shown here is derived from an EMBL/GenBank/DDBJ whole genome shotgun (WGS) entry which is preliminary data.</text>
</comment>
<accession>A0ABR3W1S0</accession>
<dbReference type="SMART" id="SM00886">
    <property type="entry name" value="Dabb"/>
    <property type="match status" value="1"/>
</dbReference>
<reference evidence="2 3" key="1">
    <citation type="journal article" date="2024" name="IMA Fungus">
        <title>IMA Genome - F19 : A genome assembly and annotation guide to empower mycologists, including annotated draft genome sequences of Ceratocystis pirilliformis, Diaporthe australafricana, Fusarium ophioides, Paecilomyces lecythidis, and Sporothrix stenoceras.</title>
        <authorList>
            <person name="Aylward J."/>
            <person name="Wilson A.M."/>
            <person name="Visagie C.M."/>
            <person name="Spraker J."/>
            <person name="Barnes I."/>
            <person name="Buitendag C."/>
            <person name="Ceriani C."/>
            <person name="Del Mar Angel L."/>
            <person name="du Plessis D."/>
            <person name="Fuchs T."/>
            <person name="Gasser K."/>
            <person name="Kramer D."/>
            <person name="Li W."/>
            <person name="Munsamy K."/>
            <person name="Piso A."/>
            <person name="Price J.L."/>
            <person name="Sonnekus B."/>
            <person name="Thomas C."/>
            <person name="van der Nest A."/>
            <person name="van Dijk A."/>
            <person name="van Heerden A."/>
            <person name="van Vuuren N."/>
            <person name="Yilmaz N."/>
            <person name="Duong T.A."/>
            <person name="van der Merwe N.A."/>
            <person name="Wingfield M.J."/>
            <person name="Wingfield B.D."/>
        </authorList>
    </citation>
    <scope>NUCLEOTIDE SEQUENCE [LARGE SCALE GENOMIC DNA]</scope>
    <source>
        <strain evidence="2 3">CMW 18300</strain>
    </source>
</reference>
<organism evidence="2 3">
    <name type="scientific">Diaporthe australafricana</name>
    <dbReference type="NCBI Taxonomy" id="127596"/>
    <lineage>
        <taxon>Eukaryota</taxon>
        <taxon>Fungi</taxon>
        <taxon>Dikarya</taxon>
        <taxon>Ascomycota</taxon>
        <taxon>Pezizomycotina</taxon>
        <taxon>Sordariomycetes</taxon>
        <taxon>Sordariomycetidae</taxon>
        <taxon>Diaporthales</taxon>
        <taxon>Diaporthaceae</taxon>
        <taxon>Diaporthe</taxon>
    </lineage>
</organism>
<proteinExistence type="predicted"/>